<dbReference type="EC" id="3.4.19.12" evidence="2"/>
<dbReference type="PROSITE" id="PS50802">
    <property type="entry name" value="OTU"/>
    <property type="match status" value="1"/>
</dbReference>
<protein>
    <recommendedName>
        <fullName evidence="2">ubiquitinyl hydrolase 1</fullName>
        <ecNumber evidence="2">3.4.19.12</ecNumber>
    </recommendedName>
</protein>
<feature type="region of interest" description="Disordered" evidence="7">
    <location>
        <begin position="518"/>
        <end position="543"/>
    </location>
</feature>
<dbReference type="GO" id="GO:0004843">
    <property type="term" value="F:cysteine-type deubiquitinase activity"/>
    <property type="evidence" value="ECO:0007669"/>
    <property type="project" value="UniProtKB-EC"/>
</dbReference>
<dbReference type="InterPro" id="IPR019400">
    <property type="entry name" value="Peptidase_C65_otubain"/>
</dbReference>
<keyword evidence="6" id="KW-0788">Thiol protease</keyword>
<dbReference type="Pfam" id="PF10275">
    <property type="entry name" value="Peptidase_C65"/>
    <property type="match status" value="1"/>
</dbReference>
<feature type="domain" description="OTU" evidence="9">
    <location>
        <begin position="151"/>
        <end position="363"/>
    </location>
</feature>
<organism evidence="10 11">
    <name type="scientific">Diplogelasinospora grovesii</name>
    <dbReference type="NCBI Taxonomy" id="303347"/>
    <lineage>
        <taxon>Eukaryota</taxon>
        <taxon>Fungi</taxon>
        <taxon>Dikarya</taxon>
        <taxon>Ascomycota</taxon>
        <taxon>Pezizomycotina</taxon>
        <taxon>Sordariomycetes</taxon>
        <taxon>Sordariomycetidae</taxon>
        <taxon>Sordariales</taxon>
        <taxon>Diplogelasinosporaceae</taxon>
        <taxon>Diplogelasinospora</taxon>
    </lineage>
</organism>
<dbReference type="GO" id="GO:0043130">
    <property type="term" value="F:ubiquitin binding"/>
    <property type="evidence" value="ECO:0007669"/>
    <property type="project" value="TreeGrafter"/>
</dbReference>
<dbReference type="PROSITE" id="PS50046">
    <property type="entry name" value="PHYTOCHROME_2"/>
    <property type="match status" value="1"/>
</dbReference>
<sequence length="543" mass="59208">MFHQFGTTEFEPVPDNRYGYAIRLPEYTFEPTPLGQSLTTGKYGGPISAAAALVGTSAFSAVADGLCPAPGPLHYFSPSRPNTTALNQPYLPHSTPKMDANGDVYMDDSYIPDCTGALVGTKVTSTAITQEYAKAHEVYVQKTLALPQTYSHYRPIQGDGNCGWRAIGFGYFETLVMLGDKARIEKERTRISSLGDYIDQVGGVTSMVYQDMADATDELFERILETIGDQKLAMVELMRAFNDSSISNSVMYHFRLLASSWLKENEASYSAFVASGEGIAGHCQAVLERHGVEIEHLGIMSVANILLKPAGFVLEIAYLDRSPGPRVNTYRFPEEANGQDVAALGPIIYLLFRPDHYDLLYPASGLLVNPAAVDADTQFVSNPVTLQGLADGSLDPLSFVPCFGASTPDLVPDLVPSDGSSPIAAYAPTSPESSWMPSPYADPMQHAAQAAALTLPIHPPPPPPPPPAPAPFVYSLRFSGYCSLPQFVENPTWRDAVTCMTNSFKNSHFNVAHYANPNFQPEEYKPDPDEWDAVRNRRKRGSL</sequence>
<dbReference type="PANTHER" id="PTHR12931:SF15">
    <property type="entry name" value="UBIQUITIN THIOESTERASE OTUBAIN-LIKE"/>
    <property type="match status" value="1"/>
</dbReference>
<dbReference type="Gene3D" id="1.20.1300.20">
    <property type="entry name" value="Peptidase C65 Otubain, subdomain 2"/>
    <property type="match status" value="1"/>
</dbReference>
<dbReference type="InterPro" id="IPR042467">
    <property type="entry name" value="Peptidase_C65_otubain_sub2"/>
</dbReference>
<name>A0AAN6NE04_9PEZI</name>
<feature type="domain" description="Phytochrome chromophore attachment site" evidence="8">
    <location>
        <begin position="326"/>
        <end position="491"/>
    </location>
</feature>
<dbReference type="InterPro" id="IPR003323">
    <property type="entry name" value="OTU_dom"/>
</dbReference>
<evidence type="ECO:0000259" key="8">
    <source>
        <dbReference type="PROSITE" id="PS50046"/>
    </source>
</evidence>
<evidence type="ECO:0000259" key="9">
    <source>
        <dbReference type="PROSITE" id="PS50802"/>
    </source>
</evidence>
<dbReference type="SUPFAM" id="SSF54001">
    <property type="entry name" value="Cysteine proteinases"/>
    <property type="match status" value="1"/>
</dbReference>
<evidence type="ECO:0000256" key="5">
    <source>
        <dbReference type="ARBA" id="ARBA00022801"/>
    </source>
</evidence>
<keyword evidence="4" id="KW-0833">Ubl conjugation pathway</keyword>
<evidence type="ECO:0000256" key="4">
    <source>
        <dbReference type="ARBA" id="ARBA00022786"/>
    </source>
</evidence>
<evidence type="ECO:0000256" key="2">
    <source>
        <dbReference type="ARBA" id="ARBA00012759"/>
    </source>
</evidence>
<comment type="catalytic activity">
    <reaction evidence="1">
        <text>Thiol-dependent hydrolysis of ester, thioester, amide, peptide and isopeptide bonds formed by the C-terminal Gly of ubiquitin (a 76-residue protein attached to proteins as an intracellular targeting signal).</text>
        <dbReference type="EC" id="3.4.19.12"/>
    </reaction>
</comment>
<comment type="caution">
    <text evidence="10">The sequence shown here is derived from an EMBL/GenBank/DDBJ whole genome shotgun (WGS) entry which is preliminary data.</text>
</comment>
<dbReference type="InterPro" id="IPR016132">
    <property type="entry name" value="Phyto_chromo_attachment"/>
</dbReference>
<keyword evidence="11" id="KW-1185">Reference proteome</keyword>
<dbReference type="Gene3D" id="3.30.200.60">
    <property type="entry name" value="Peptidase C65 Otubain, subdomain 1"/>
    <property type="match status" value="1"/>
</dbReference>
<accession>A0AAN6NE04</accession>
<dbReference type="Proteomes" id="UP001303473">
    <property type="component" value="Unassembled WGS sequence"/>
</dbReference>
<feature type="compositionally biased region" description="Basic and acidic residues" evidence="7">
    <location>
        <begin position="522"/>
        <end position="535"/>
    </location>
</feature>
<dbReference type="AlphaFoldDB" id="A0AAN6NE04"/>
<dbReference type="CDD" id="cd22749">
    <property type="entry name" value="Otubain_C65"/>
    <property type="match status" value="1"/>
</dbReference>
<keyword evidence="3" id="KW-0645">Protease</keyword>
<reference evidence="11" key="1">
    <citation type="journal article" date="2023" name="Mol. Phylogenet. Evol.">
        <title>Genome-scale phylogeny and comparative genomics of the fungal order Sordariales.</title>
        <authorList>
            <person name="Hensen N."/>
            <person name="Bonometti L."/>
            <person name="Westerberg I."/>
            <person name="Brannstrom I.O."/>
            <person name="Guillou S."/>
            <person name="Cros-Aarteil S."/>
            <person name="Calhoun S."/>
            <person name="Haridas S."/>
            <person name="Kuo A."/>
            <person name="Mondo S."/>
            <person name="Pangilinan J."/>
            <person name="Riley R."/>
            <person name="LaButti K."/>
            <person name="Andreopoulos B."/>
            <person name="Lipzen A."/>
            <person name="Chen C."/>
            <person name="Yan M."/>
            <person name="Daum C."/>
            <person name="Ng V."/>
            <person name="Clum A."/>
            <person name="Steindorff A."/>
            <person name="Ohm R.A."/>
            <person name="Martin F."/>
            <person name="Silar P."/>
            <person name="Natvig D.O."/>
            <person name="Lalanne C."/>
            <person name="Gautier V."/>
            <person name="Ament-Velasquez S.L."/>
            <person name="Kruys A."/>
            <person name="Hutchinson M.I."/>
            <person name="Powell A.J."/>
            <person name="Barry K."/>
            <person name="Miller A.N."/>
            <person name="Grigoriev I.V."/>
            <person name="Debuchy R."/>
            <person name="Gladieux P."/>
            <person name="Hiltunen Thoren M."/>
            <person name="Johannesson H."/>
        </authorList>
    </citation>
    <scope>NUCLEOTIDE SEQUENCE [LARGE SCALE GENOMIC DNA]</scope>
    <source>
        <strain evidence="11">CBS 340.73</strain>
    </source>
</reference>
<evidence type="ECO:0000256" key="7">
    <source>
        <dbReference type="SAM" id="MobiDB-lite"/>
    </source>
</evidence>
<gene>
    <name evidence="10" type="ORF">QBC46DRAFT_16427</name>
</gene>
<dbReference type="GO" id="GO:0071108">
    <property type="term" value="P:protein K48-linked deubiquitination"/>
    <property type="evidence" value="ECO:0007669"/>
    <property type="project" value="TreeGrafter"/>
</dbReference>
<dbReference type="InterPro" id="IPR042468">
    <property type="entry name" value="Peptidase_C65_otubain_sub1"/>
</dbReference>
<evidence type="ECO:0000256" key="6">
    <source>
        <dbReference type="ARBA" id="ARBA00022807"/>
    </source>
</evidence>
<keyword evidence="5" id="KW-0378">Hydrolase</keyword>
<proteinExistence type="predicted"/>
<dbReference type="PANTHER" id="PTHR12931">
    <property type="entry name" value="UBIQUITIN THIOLESTERASE PROTEIN OTUB"/>
    <property type="match status" value="1"/>
</dbReference>
<evidence type="ECO:0000256" key="3">
    <source>
        <dbReference type="ARBA" id="ARBA00022670"/>
    </source>
</evidence>
<dbReference type="GO" id="GO:0005634">
    <property type="term" value="C:nucleus"/>
    <property type="evidence" value="ECO:0007669"/>
    <property type="project" value="TreeGrafter"/>
</dbReference>
<dbReference type="EMBL" id="MU853762">
    <property type="protein sequence ID" value="KAK3944035.1"/>
    <property type="molecule type" value="Genomic_DNA"/>
</dbReference>
<evidence type="ECO:0000313" key="11">
    <source>
        <dbReference type="Proteomes" id="UP001303473"/>
    </source>
</evidence>
<dbReference type="GO" id="GO:0006508">
    <property type="term" value="P:proteolysis"/>
    <property type="evidence" value="ECO:0007669"/>
    <property type="project" value="UniProtKB-KW"/>
</dbReference>
<evidence type="ECO:0000256" key="1">
    <source>
        <dbReference type="ARBA" id="ARBA00000707"/>
    </source>
</evidence>
<dbReference type="InterPro" id="IPR038765">
    <property type="entry name" value="Papain-like_cys_pep_sf"/>
</dbReference>
<evidence type="ECO:0000313" key="10">
    <source>
        <dbReference type="EMBL" id="KAK3944035.1"/>
    </source>
</evidence>